<dbReference type="InterPro" id="IPR058528">
    <property type="entry name" value="DUF8215"/>
</dbReference>
<feature type="transmembrane region" description="Helical" evidence="1">
    <location>
        <begin position="141"/>
        <end position="160"/>
    </location>
</feature>
<feature type="transmembrane region" description="Helical" evidence="1">
    <location>
        <begin position="71"/>
        <end position="91"/>
    </location>
</feature>
<dbReference type="EMBL" id="JAKRVY010000001">
    <property type="protein sequence ID" value="MCL9812480.1"/>
    <property type="molecule type" value="Genomic_DNA"/>
</dbReference>
<dbReference type="Pfam" id="PF26650">
    <property type="entry name" value="DUF8215"/>
    <property type="match status" value="1"/>
</dbReference>
<evidence type="ECO:0000256" key="1">
    <source>
        <dbReference type="SAM" id="Phobius"/>
    </source>
</evidence>
<protein>
    <recommendedName>
        <fullName evidence="2">DUF8215 domain-containing protein</fullName>
    </recommendedName>
</protein>
<evidence type="ECO:0000313" key="4">
    <source>
        <dbReference type="Proteomes" id="UP001202674"/>
    </source>
</evidence>
<dbReference type="AlphaFoldDB" id="A0AAE3FP02"/>
<evidence type="ECO:0000313" key="3">
    <source>
        <dbReference type="EMBL" id="MCL9812480.1"/>
    </source>
</evidence>
<accession>A0AAE3FP02</accession>
<feature type="transmembrane region" description="Helical" evidence="1">
    <location>
        <begin position="112"/>
        <end position="135"/>
    </location>
</feature>
<reference evidence="3 4" key="1">
    <citation type="journal article" date="2022" name="Syst. Appl. Microbiol.">
        <title>Natronocalculus amylovorans gen. nov., sp. nov., and Natranaeroarchaeum aerophilus sp. nov., dominant culturable amylolytic natronoarchaea from hypersaline soda lakes in southwestern Siberia.</title>
        <authorList>
            <person name="Sorokin D.Y."/>
            <person name="Elcheninov A.G."/>
            <person name="Khizhniak T.V."/>
            <person name="Koenen M."/>
            <person name="Bale N.J."/>
            <person name="Damste J.S.S."/>
            <person name="Kublanov I.V."/>
        </authorList>
    </citation>
    <scope>NUCLEOTIDE SEQUENCE [LARGE SCALE GENOMIC DNA]</scope>
    <source>
        <strain evidence="3 4">AArc-St1-1</strain>
    </source>
</reference>
<sequence length="175" mass="19094">MERQRGPPGRETDAADSTERRIWYGYGTLGRAEKDPLGMFLQDIIRIYGEVTVLSLPILLLVHILPPGVWYDATGAALVAWILMTLVGTLIRGGWVHPLATDTPGWVTLSPWLLVLRVLYFNGTFVVAAFGGVLAGAVVGWAPAAILWAAGIAVGSTLLFPRIGEETARRFGRYY</sequence>
<feature type="transmembrane region" description="Helical" evidence="1">
    <location>
        <begin position="47"/>
        <end position="65"/>
    </location>
</feature>
<gene>
    <name evidence="3" type="ORF">AArcSt11_02280</name>
</gene>
<keyword evidence="1" id="KW-1133">Transmembrane helix</keyword>
<feature type="domain" description="DUF8215" evidence="2">
    <location>
        <begin position="35"/>
        <end position="163"/>
    </location>
</feature>
<comment type="caution">
    <text evidence="3">The sequence shown here is derived from an EMBL/GenBank/DDBJ whole genome shotgun (WGS) entry which is preliminary data.</text>
</comment>
<name>A0AAE3FP02_9EURY</name>
<dbReference type="Proteomes" id="UP001202674">
    <property type="component" value="Unassembled WGS sequence"/>
</dbReference>
<proteinExistence type="predicted"/>
<keyword evidence="1" id="KW-0472">Membrane</keyword>
<keyword evidence="1" id="KW-0812">Transmembrane</keyword>
<dbReference type="RefSeq" id="WP_250594211.1">
    <property type="nucleotide sequence ID" value="NZ_JAKRVY010000001.1"/>
</dbReference>
<organism evidence="3 4">
    <name type="scientific">Natranaeroarchaeum aerophilus</name>
    <dbReference type="NCBI Taxonomy" id="2917711"/>
    <lineage>
        <taxon>Archaea</taxon>
        <taxon>Methanobacteriati</taxon>
        <taxon>Methanobacteriota</taxon>
        <taxon>Stenosarchaea group</taxon>
        <taxon>Halobacteria</taxon>
        <taxon>Halobacteriales</taxon>
        <taxon>Natronoarchaeaceae</taxon>
        <taxon>Natranaeroarchaeum</taxon>
    </lineage>
</organism>
<keyword evidence="4" id="KW-1185">Reference proteome</keyword>
<evidence type="ECO:0000259" key="2">
    <source>
        <dbReference type="Pfam" id="PF26650"/>
    </source>
</evidence>